<sequence length="288" mass="31348">MSGADAKPPEHIQTIRIPVKQADIAGVEACINSGSEDCRKCRIPGQSNLSLMNYTLLREALTAGGITAEVVPVQSPNSERSRKMIRAGIADVKTDWVFNISPAEGALKTAPLFQSGEIEKGLYARPGFMADDLPETLEDIGTLRAVGIRTWRLDWQVLESLPVASLISAATTRQMFSLIDAGRADFTLLEFSSQEDMGREIDGVWLYPITGIKVSLPATQHFMVSDQLEDADNVVAALDRGIRVMRDNGFIHRCLVNNGVINPAVENWHNLNSPHATTKPAAPAVSTQ</sequence>
<evidence type="ECO:0000313" key="1">
    <source>
        <dbReference type="EMBL" id="MBN8195966.1"/>
    </source>
</evidence>
<dbReference type="EMBL" id="JAEKJW010000001">
    <property type="protein sequence ID" value="MBN8195966.1"/>
    <property type="molecule type" value="Genomic_DNA"/>
</dbReference>
<gene>
    <name evidence="1" type="ORF">JF547_05745</name>
</gene>
<dbReference type="AlphaFoldDB" id="A0A8I1M6R2"/>
<accession>A0A8I1M6R2</accession>
<dbReference type="RefSeq" id="WP_206926865.1">
    <property type="nucleotide sequence ID" value="NZ_JAEKJW010000001.1"/>
</dbReference>
<comment type="caution">
    <text evidence="1">The sequence shown here is derived from an EMBL/GenBank/DDBJ whole genome shotgun (WGS) entry which is preliminary data.</text>
</comment>
<dbReference type="SUPFAM" id="SSF53850">
    <property type="entry name" value="Periplasmic binding protein-like II"/>
    <property type="match status" value="1"/>
</dbReference>
<organism evidence="1 2">
    <name type="scientific">Thalassospira povalilytica</name>
    <dbReference type="NCBI Taxonomy" id="732237"/>
    <lineage>
        <taxon>Bacteria</taxon>
        <taxon>Pseudomonadati</taxon>
        <taxon>Pseudomonadota</taxon>
        <taxon>Alphaproteobacteria</taxon>
        <taxon>Rhodospirillales</taxon>
        <taxon>Thalassospiraceae</taxon>
        <taxon>Thalassospira</taxon>
    </lineage>
</organism>
<protein>
    <submittedName>
        <fullName evidence="1">Uncharacterized protein</fullName>
    </submittedName>
</protein>
<dbReference type="Proteomes" id="UP000664405">
    <property type="component" value="Unassembled WGS sequence"/>
</dbReference>
<reference evidence="1" key="1">
    <citation type="submission" date="2020-12" db="EMBL/GenBank/DDBJ databases">
        <title>Oil enriched cultivation method for isolating marine PHA-producing bacteria.</title>
        <authorList>
            <person name="Zheng W."/>
            <person name="Yu S."/>
            <person name="Huang Y."/>
        </authorList>
    </citation>
    <scope>NUCLEOTIDE SEQUENCE</scope>
    <source>
        <strain evidence="1">SY-2-3</strain>
    </source>
</reference>
<evidence type="ECO:0000313" key="2">
    <source>
        <dbReference type="Proteomes" id="UP000664405"/>
    </source>
</evidence>
<name>A0A8I1M6R2_9PROT</name>
<proteinExistence type="predicted"/>